<dbReference type="InterPro" id="IPR001736">
    <property type="entry name" value="PLipase_D/transphosphatidylase"/>
</dbReference>
<dbReference type="Gene3D" id="3.30.870.10">
    <property type="entry name" value="Endonuclease Chain A"/>
    <property type="match status" value="2"/>
</dbReference>
<dbReference type="SUPFAM" id="SSF56024">
    <property type="entry name" value="Phospholipase D/nuclease"/>
    <property type="match status" value="2"/>
</dbReference>
<evidence type="ECO:0000256" key="7">
    <source>
        <dbReference type="SAM" id="MobiDB-lite"/>
    </source>
</evidence>
<feature type="compositionally biased region" description="Basic residues" evidence="7">
    <location>
        <begin position="650"/>
        <end position="671"/>
    </location>
</feature>
<keyword evidence="6" id="KW-0443">Lipid metabolism</keyword>
<dbReference type="PANTHER" id="PTHR43856:SF1">
    <property type="entry name" value="MITOCHONDRIAL CARDIOLIPIN HYDROLASE"/>
    <property type="match status" value="1"/>
</dbReference>
<dbReference type="RefSeq" id="WP_014221312.1">
    <property type="nucleotide sequence ID" value="NZ_LWBO01000012.1"/>
</dbReference>
<sequence length="702" mass="77162">MSSSITKAIAYTNGEIAYLSWEISGMIKGCLGFEITRLYPDDPENNVVLPAWVAFKGQVNKDWKPQNTSVWPIQKLNWRDLTLRRSRNSLVRHPEEVGGKPVRVRYLIRPVVAYQAGLQAVNPDLPVTYTGAPVKLSYLDEGLTTNIFEVGVQYGSVRATFTNGILSTQWLTHTLQEQKATYSSIRAAINDPKSDIRAYLTGDVLDSLTMLMNRAKANPKATLKMALYELDDDELIQSILANKSKVEIVLSNTSLNKTKGWDAENAPAREKLKTSGVKIYDRMFNNNGHIGHNKFVVYLENGKPLSVLTGSTNWTPNGLCAQSNNAVVVDSPELAKHYNDYFERLKKDNAGFTVPDPLSVGTNNVQGAAFRSSNMPPTAPVVLADGTQLTVWFSPNTVEKAPVKTKTPPDLAQVYSLMRKAEKAIFFAVFLPGLSNDTSSDVMTNIITEAISIGQKDSSLLVYGSISSPMAMPNYEQGKPTAPIFEQGHLHVVQAVAITQNDIIGDFEAELLSAGQAIIHDKIVVIDPFSENAIAVFGSHNAGFKASYGNDENLIIVQNNPALVQAYAVHVLDIYEHYHTRAVLQEQQASGKQPWDGYLSTEDSWLSYSLSHKTDLSDYMCGKPIAATTPVSTPVKATPQIKAVKKRAVKSATKKRSAPAGKKKIARKRAAKNAVAKKVVTKKAVKKKSVKKVARKIKSRKK</sequence>
<gene>
    <name evidence="9" type="ORF">A4D02_05265</name>
</gene>
<dbReference type="InterPro" id="IPR025202">
    <property type="entry name" value="PLD-like_dom"/>
</dbReference>
<feature type="region of interest" description="Disordered" evidence="7">
    <location>
        <begin position="650"/>
        <end position="702"/>
    </location>
</feature>
<dbReference type="EC" id="3.1.4.4" evidence="3"/>
<dbReference type="Pfam" id="PF13091">
    <property type="entry name" value="PLDc_2"/>
    <property type="match status" value="1"/>
</dbReference>
<evidence type="ECO:0000313" key="10">
    <source>
        <dbReference type="Proteomes" id="UP000192277"/>
    </source>
</evidence>
<evidence type="ECO:0000256" key="1">
    <source>
        <dbReference type="ARBA" id="ARBA00000798"/>
    </source>
</evidence>
<organism evidence="9 10">
    <name type="scientific">Niastella koreensis</name>
    <dbReference type="NCBI Taxonomy" id="354356"/>
    <lineage>
        <taxon>Bacteria</taxon>
        <taxon>Pseudomonadati</taxon>
        <taxon>Bacteroidota</taxon>
        <taxon>Chitinophagia</taxon>
        <taxon>Chitinophagales</taxon>
        <taxon>Chitinophagaceae</taxon>
        <taxon>Niastella</taxon>
    </lineage>
</organism>
<accession>A0ABX3NW79</accession>
<evidence type="ECO:0000259" key="8">
    <source>
        <dbReference type="PROSITE" id="PS50035"/>
    </source>
</evidence>
<dbReference type="InterPro" id="IPR051406">
    <property type="entry name" value="PLD_domain"/>
</dbReference>
<comment type="caution">
    <text evidence="9">The sequence shown here is derived from an EMBL/GenBank/DDBJ whole genome shotgun (WGS) entry which is preliminary data.</text>
</comment>
<evidence type="ECO:0000256" key="5">
    <source>
        <dbReference type="ARBA" id="ARBA00022963"/>
    </source>
</evidence>
<feature type="domain" description="PLD phosphodiesterase" evidence="8">
    <location>
        <begin position="515"/>
        <end position="546"/>
    </location>
</feature>
<evidence type="ECO:0000313" key="9">
    <source>
        <dbReference type="EMBL" id="OQP48134.1"/>
    </source>
</evidence>
<evidence type="ECO:0000256" key="4">
    <source>
        <dbReference type="ARBA" id="ARBA00022801"/>
    </source>
</evidence>
<comment type="similarity">
    <text evidence="2">Belongs to the phospholipase D family.</text>
</comment>
<evidence type="ECO:0000256" key="2">
    <source>
        <dbReference type="ARBA" id="ARBA00008664"/>
    </source>
</evidence>
<dbReference type="Proteomes" id="UP000192277">
    <property type="component" value="Unassembled WGS sequence"/>
</dbReference>
<reference evidence="9 10" key="1">
    <citation type="submission" date="2016-04" db="EMBL/GenBank/DDBJ databases">
        <authorList>
            <person name="Chen L."/>
            <person name="Zhuang W."/>
            <person name="Wang G."/>
        </authorList>
    </citation>
    <scope>NUCLEOTIDE SEQUENCE [LARGE SCALE GENOMIC DNA]</scope>
    <source>
        <strain evidence="10">GR20</strain>
    </source>
</reference>
<name>A0ABX3NW79_9BACT</name>
<comment type="catalytic activity">
    <reaction evidence="1">
        <text>a 1,2-diacyl-sn-glycero-3-phosphocholine + H2O = a 1,2-diacyl-sn-glycero-3-phosphate + choline + H(+)</text>
        <dbReference type="Rhea" id="RHEA:14445"/>
        <dbReference type="ChEBI" id="CHEBI:15354"/>
        <dbReference type="ChEBI" id="CHEBI:15377"/>
        <dbReference type="ChEBI" id="CHEBI:15378"/>
        <dbReference type="ChEBI" id="CHEBI:57643"/>
        <dbReference type="ChEBI" id="CHEBI:58608"/>
        <dbReference type="EC" id="3.1.4.4"/>
    </reaction>
</comment>
<protein>
    <recommendedName>
        <fullName evidence="3">phospholipase D</fullName>
        <ecNumber evidence="3">3.1.4.4</ecNumber>
    </recommendedName>
</protein>
<dbReference type="PANTHER" id="PTHR43856">
    <property type="entry name" value="CARDIOLIPIN HYDROLASE"/>
    <property type="match status" value="1"/>
</dbReference>
<feature type="compositionally biased region" description="Basic residues" evidence="7">
    <location>
        <begin position="679"/>
        <end position="702"/>
    </location>
</feature>
<keyword evidence="5" id="KW-0442">Lipid degradation</keyword>
<evidence type="ECO:0000256" key="3">
    <source>
        <dbReference type="ARBA" id="ARBA00012027"/>
    </source>
</evidence>
<dbReference type="PROSITE" id="PS50035">
    <property type="entry name" value="PLD"/>
    <property type="match status" value="1"/>
</dbReference>
<evidence type="ECO:0000256" key="6">
    <source>
        <dbReference type="ARBA" id="ARBA00023098"/>
    </source>
</evidence>
<proteinExistence type="inferred from homology"/>
<keyword evidence="10" id="KW-1185">Reference proteome</keyword>
<dbReference type="EMBL" id="LWBO01000012">
    <property type="protein sequence ID" value="OQP48134.1"/>
    <property type="molecule type" value="Genomic_DNA"/>
</dbReference>
<keyword evidence="4" id="KW-0378">Hydrolase</keyword>